<proteinExistence type="predicted"/>
<evidence type="ECO:0000313" key="2">
    <source>
        <dbReference type="Proteomes" id="UP000177625"/>
    </source>
</evidence>
<sequence length="195" mass="22586">MSLSNVKNGVISSPWLNYDSDVLHIWNMDVCNYGVFRGGWYEAPKCLANIVVLVVSRNVLTRNYRNVVDPILYFRKLRVLIVLIDDASDVNRTWNMEATDRNPYKQHEGAYRDTLDFVQHSRGPFKGIVNKIEYKKYVFNDVRESLAQLQELFVEFTGPRICVASAQLRPRNSRRGEYTQLSGFVLENDDAESKI</sequence>
<name>A0A1E1MSU7_RHYSE</name>
<dbReference type="AlphaFoldDB" id="A0A1E1MSU7"/>
<protein>
    <submittedName>
        <fullName evidence="1">Uncharacterized protein</fullName>
    </submittedName>
</protein>
<reference evidence="2" key="1">
    <citation type="submission" date="2016-03" db="EMBL/GenBank/DDBJ databases">
        <authorList>
            <person name="Guldener U."/>
        </authorList>
    </citation>
    <scope>NUCLEOTIDE SEQUENCE [LARGE SCALE GENOMIC DNA]</scope>
</reference>
<gene>
    <name evidence="1" type="ORF">RSE6_13429</name>
</gene>
<evidence type="ECO:0000313" key="1">
    <source>
        <dbReference type="EMBL" id="CZT52164.1"/>
    </source>
</evidence>
<dbReference type="Proteomes" id="UP000177625">
    <property type="component" value="Unassembled WGS sequence"/>
</dbReference>
<dbReference type="EMBL" id="FJVC01000553">
    <property type="protein sequence ID" value="CZT52164.1"/>
    <property type="molecule type" value="Genomic_DNA"/>
</dbReference>
<keyword evidence="2" id="KW-1185">Reference proteome</keyword>
<accession>A0A1E1MSU7</accession>
<organism evidence="1 2">
    <name type="scientific">Rhynchosporium secalis</name>
    <name type="common">Barley scald fungus</name>
    <dbReference type="NCBI Taxonomy" id="38038"/>
    <lineage>
        <taxon>Eukaryota</taxon>
        <taxon>Fungi</taxon>
        <taxon>Dikarya</taxon>
        <taxon>Ascomycota</taxon>
        <taxon>Pezizomycotina</taxon>
        <taxon>Leotiomycetes</taxon>
        <taxon>Helotiales</taxon>
        <taxon>Ploettnerulaceae</taxon>
        <taxon>Rhynchosporium</taxon>
    </lineage>
</organism>